<evidence type="ECO:0000313" key="3">
    <source>
        <dbReference type="Proteomes" id="UP000293045"/>
    </source>
</evidence>
<dbReference type="AlphaFoldDB" id="A0A4Q9KTL2"/>
<dbReference type="Proteomes" id="UP000293045">
    <property type="component" value="Unassembled WGS sequence"/>
</dbReference>
<dbReference type="VEuPathDB" id="MicrosporidiaDB:CWI36_2949p0010"/>
<feature type="domain" description="Tc1-like transposase DDE" evidence="1">
    <location>
        <begin position="159"/>
        <end position="252"/>
    </location>
</feature>
<keyword evidence="2" id="KW-0255">Endonuclease</keyword>
<organism evidence="2 3">
    <name type="scientific">Hamiltosporidium magnivora</name>
    <dbReference type="NCBI Taxonomy" id="148818"/>
    <lineage>
        <taxon>Eukaryota</taxon>
        <taxon>Fungi</taxon>
        <taxon>Fungi incertae sedis</taxon>
        <taxon>Microsporidia</taxon>
        <taxon>Dubosqiidae</taxon>
        <taxon>Hamiltosporidium</taxon>
    </lineage>
</organism>
<sequence length="293" mass="34200">MSNSFSGKNTNENKYDFHVGETPECIECENDNVLKCLVETSGSHDENLPLTTIQTLRKQMVYINDRERIIEKTLEGYSMRSKLTLEIKKSLQTYVDLECTKTQYGLAEWVRCTFNVGVASSTIDRALRDFPYTPKRLRNNYATSFSSLEVDNDDKNFVFLDENGVAVVRRLSRGRNMRKFKLFIKEINESCQRKIILTTIFVMDNARIHHYRGFNDDEEIASYRIKYLPLYSPFLNPIENVFSVWKNKVIRGGARTEPQLRILICRKFNEIKGEHCSSFYRKMLGYLQKAEVG</sequence>
<comment type="caution">
    <text evidence="2">The sequence shown here is derived from an EMBL/GenBank/DDBJ whole genome shotgun (WGS) entry which is preliminary data.</text>
</comment>
<keyword evidence="2" id="KW-0540">Nuclease</keyword>
<dbReference type="EMBL" id="PIXR01002572">
    <property type="protein sequence ID" value="TBT98127.1"/>
    <property type="molecule type" value="Genomic_DNA"/>
</dbReference>
<name>A0A4Q9KTL2_9MICR</name>
<dbReference type="VEuPathDB" id="MicrosporidiaDB:CWI39_2572p0010"/>
<dbReference type="InterPro" id="IPR038717">
    <property type="entry name" value="Tc1-like_DDE_dom"/>
</dbReference>
<dbReference type="GO" id="GO:0003676">
    <property type="term" value="F:nucleic acid binding"/>
    <property type="evidence" value="ECO:0007669"/>
    <property type="project" value="InterPro"/>
</dbReference>
<evidence type="ECO:0000313" key="2">
    <source>
        <dbReference type="EMBL" id="TBT98127.1"/>
    </source>
</evidence>
<gene>
    <name evidence="2" type="ORF">CWI39_2572p0010</name>
</gene>
<reference evidence="2 3" key="1">
    <citation type="submission" date="2017-12" db="EMBL/GenBank/DDBJ databases">
        <authorList>
            <person name="Pombert J.-F."/>
            <person name="Haag K.L."/>
            <person name="Ebert D."/>
        </authorList>
    </citation>
    <scope>NUCLEOTIDE SEQUENCE [LARGE SCALE GENOMIC DNA]</scope>
    <source>
        <strain evidence="2">IL-BN-2</strain>
    </source>
</reference>
<dbReference type="InterPro" id="IPR036397">
    <property type="entry name" value="RNaseH_sf"/>
</dbReference>
<dbReference type="Gene3D" id="3.30.420.10">
    <property type="entry name" value="Ribonuclease H-like superfamily/Ribonuclease H"/>
    <property type="match status" value="1"/>
</dbReference>
<dbReference type="Pfam" id="PF13358">
    <property type="entry name" value="DDE_3"/>
    <property type="match status" value="1"/>
</dbReference>
<proteinExistence type="predicted"/>
<evidence type="ECO:0000259" key="1">
    <source>
        <dbReference type="Pfam" id="PF13358"/>
    </source>
</evidence>
<keyword evidence="2" id="KW-0378">Hydrolase</keyword>
<dbReference type="GO" id="GO:0004519">
    <property type="term" value="F:endonuclease activity"/>
    <property type="evidence" value="ECO:0007669"/>
    <property type="project" value="UniProtKB-KW"/>
</dbReference>
<protein>
    <submittedName>
        <fullName evidence="2">DDE-like endonuclease</fullName>
    </submittedName>
</protein>
<accession>A0A4Q9KTL2</accession>